<feature type="non-terminal residue" evidence="1">
    <location>
        <position position="1"/>
    </location>
</feature>
<gene>
    <name evidence="1" type="ORF">C3L33_00640</name>
</gene>
<evidence type="ECO:0000313" key="2">
    <source>
        <dbReference type="Proteomes" id="UP000428333"/>
    </source>
</evidence>
<proteinExistence type="predicted"/>
<dbReference type="InterPro" id="IPR009291">
    <property type="entry name" value="Vps62"/>
</dbReference>
<dbReference type="OrthoDB" id="188042at2759"/>
<evidence type="ECO:0008006" key="3">
    <source>
        <dbReference type="Google" id="ProtNLM"/>
    </source>
</evidence>
<organism evidence="1 2">
    <name type="scientific">Rhododendron williamsianum</name>
    <dbReference type="NCBI Taxonomy" id="262921"/>
    <lineage>
        <taxon>Eukaryota</taxon>
        <taxon>Viridiplantae</taxon>
        <taxon>Streptophyta</taxon>
        <taxon>Embryophyta</taxon>
        <taxon>Tracheophyta</taxon>
        <taxon>Spermatophyta</taxon>
        <taxon>Magnoliopsida</taxon>
        <taxon>eudicotyledons</taxon>
        <taxon>Gunneridae</taxon>
        <taxon>Pentapetalae</taxon>
        <taxon>asterids</taxon>
        <taxon>Ericales</taxon>
        <taxon>Ericaceae</taxon>
        <taxon>Ericoideae</taxon>
        <taxon>Rhodoreae</taxon>
        <taxon>Rhododendron</taxon>
    </lineage>
</organism>
<sequence length="362" mass="40104">MDFPFSVSTANPTTSHFLDGYKAVGHVVTTSPDKPSLEKIRCVRSDLTDQPETGNWIWGPGTESNSNDFNVYSFQPSNRGTKEPGVSLGIISSLFSIDLPSPKETYLPSSVTWYFNNGALLYKKGEESNPVPIEPNGSNLPQGGSNDGSYWLDLPIDDNAKERVKKGDLQSSEAYIHVKPVYGGTYTDITIWIFYPFNGPSAAKLELLDIPLGKIGEHVGDWEHLTLRISNFNGMLHKMATSQWRILVERTCIVREARACFARNGGIGIRNDTDKSDKVMDTGERYSVVAAEYLGSEIVEPPWLDYARQWGPKVTYELLVEVQKVEGLLAAGLKSTFESLVKILPNEVYGEEGPTGPKMKKT</sequence>
<protein>
    <recommendedName>
        <fullName evidence="3">DUF946 domain-containing protein</fullName>
    </recommendedName>
</protein>
<reference evidence="1 2" key="1">
    <citation type="journal article" date="2019" name="Genome Biol. Evol.">
        <title>The Rhododendron genome and chromosomal organization provide insight into shared whole-genome duplications across the heath family (Ericaceae).</title>
        <authorList>
            <person name="Soza V.L."/>
            <person name="Lindsley D."/>
            <person name="Waalkes A."/>
            <person name="Ramage E."/>
            <person name="Patwardhan R.P."/>
            <person name="Burton J.N."/>
            <person name="Adey A."/>
            <person name="Kumar A."/>
            <person name="Qiu R."/>
            <person name="Shendure J."/>
            <person name="Hall B."/>
        </authorList>
    </citation>
    <scope>NUCLEOTIDE SEQUENCE [LARGE SCALE GENOMIC DNA]</scope>
    <source>
        <strain evidence="1">RSF 1966-606</strain>
    </source>
</reference>
<dbReference type="AlphaFoldDB" id="A0A6A4M2G2"/>
<comment type="caution">
    <text evidence="1">The sequence shown here is derived from an EMBL/GenBank/DDBJ whole genome shotgun (WGS) entry which is preliminary data.</text>
</comment>
<evidence type="ECO:0000313" key="1">
    <source>
        <dbReference type="EMBL" id="KAE9467456.1"/>
    </source>
</evidence>
<dbReference type="PANTHER" id="PTHR48152:SF3">
    <property type="entry name" value="DUF946 FAMILY PROTEIN (DUF946)"/>
    <property type="match status" value="1"/>
</dbReference>
<accession>A0A6A4M2G2</accession>
<dbReference type="Pfam" id="PF06101">
    <property type="entry name" value="Vps62"/>
    <property type="match status" value="3"/>
</dbReference>
<dbReference type="PANTHER" id="PTHR48152">
    <property type="entry name" value="F1C9.34 PROTEIN"/>
    <property type="match status" value="1"/>
</dbReference>
<name>A0A6A4M2G2_9ERIC</name>
<dbReference type="EMBL" id="QEFC01000030">
    <property type="protein sequence ID" value="KAE9467456.1"/>
    <property type="molecule type" value="Genomic_DNA"/>
</dbReference>
<dbReference type="Proteomes" id="UP000428333">
    <property type="component" value="Linkage Group LG01"/>
</dbReference>
<keyword evidence="2" id="KW-1185">Reference proteome</keyword>
<feature type="non-terminal residue" evidence="1">
    <location>
        <position position="362"/>
    </location>
</feature>